<dbReference type="EMBL" id="JBHUJC010000011">
    <property type="protein sequence ID" value="MFD2275658.1"/>
    <property type="molecule type" value="Genomic_DNA"/>
</dbReference>
<dbReference type="InterPro" id="IPR049974">
    <property type="entry name" value="Amuc_1099-like"/>
</dbReference>
<evidence type="ECO:0000256" key="1">
    <source>
        <dbReference type="SAM" id="Phobius"/>
    </source>
</evidence>
<accession>A0ABW5E321</accession>
<keyword evidence="1" id="KW-0472">Membrane</keyword>
<dbReference type="Proteomes" id="UP001597297">
    <property type="component" value="Unassembled WGS sequence"/>
</dbReference>
<keyword evidence="3" id="KW-1185">Reference proteome</keyword>
<evidence type="ECO:0000313" key="3">
    <source>
        <dbReference type="Proteomes" id="UP001597297"/>
    </source>
</evidence>
<dbReference type="NCBIfam" id="NF042425">
    <property type="entry name" value="Amuc_1099_fam"/>
    <property type="match status" value="1"/>
</dbReference>
<feature type="transmembrane region" description="Helical" evidence="1">
    <location>
        <begin position="12"/>
        <end position="30"/>
    </location>
</feature>
<sequence>MSWIEENYEKAALGGAVAILAGVAALSFIGKDDVSAKALSFDRNDDPSVEALAEVSSVLESRSAPAQIREKIVSGREVDLFVGQALYVKEGQSTAVDLYDSENVHQGIANAWWRKYGIDPGYVNSADRDYDKDGFTNREEFVAKTNPADSSAYPNPIAKLEPQGVEVFKMQMRWSIFNADQITLYYQDTKKRRFNERVSVGDAFFARDEEGIKGRFTLVGKVEDQAGPGGRVQDGYEIKDNTPRYKGEDREKFTVWRRGDKPGGFTEVQDLSVEFRLKALDKDNESFIVSEFETFSLPYDQNATERPYRVESIDPRGDQYIITVSYSEEGVKTSKEFIVSK</sequence>
<protein>
    <submittedName>
        <fullName evidence="2">Amuc_1099 family pilus-like system protein</fullName>
    </submittedName>
</protein>
<reference evidence="3" key="1">
    <citation type="journal article" date="2019" name="Int. J. Syst. Evol. Microbiol.">
        <title>The Global Catalogue of Microorganisms (GCM) 10K type strain sequencing project: providing services to taxonomists for standard genome sequencing and annotation.</title>
        <authorList>
            <consortium name="The Broad Institute Genomics Platform"/>
            <consortium name="The Broad Institute Genome Sequencing Center for Infectious Disease"/>
            <person name="Wu L."/>
            <person name="Ma J."/>
        </authorList>
    </citation>
    <scope>NUCLEOTIDE SEQUENCE [LARGE SCALE GENOMIC DNA]</scope>
    <source>
        <strain evidence="3">JCM 16545</strain>
    </source>
</reference>
<organism evidence="2 3">
    <name type="scientific">Rubritalea spongiae</name>
    <dbReference type="NCBI Taxonomy" id="430797"/>
    <lineage>
        <taxon>Bacteria</taxon>
        <taxon>Pseudomonadati</taxon>
        <taxon>Verrucomicrobiota</taxon>
        <taxon>Verrucomicrobiia</taxon>
        <taxon>Verrucomicrobiales</taxon>
        <taxon>Rubritaleaceae</taxon>
        <taxon>Rubritalea</taxon>
    </lineage>
</organism>
<dbReference type="RefSeq" id="WP_377094799.1">
    <property type="nucleotide sequence ID" value="NZ_JBHSJM010000001.1"/>
</dbReference>
<keyword evidence="1" id="KW-0812">Transmembrane</keyword>
<proteinExistence type="predicted"/>
<name>A0ABW5E321_9BACT</name>
<gene>
    <name evidence="2" type="ORF">ACFSQZ_04180</name>
</gene>
<comment type="caution">
    <text evidence="2">The sequence shown here is derived from an EMBL/GenBank/DDBJ whole genome shotgun (WGS) entry which is preliminary data.</text>
</comment>
<keyword evidence="1" id="KW-1133">Transmembrane helix</keyword>
<evidence type="ECO:0000313" key="2">
    <source>
        <dbReference type="EMBL" id="MFD2275658.1"/>
    </source>
</evidence>